<proteinExistence type="predicted"/>
<feature type="transmembrane region" description="Helical" evidence="1">
    <location>
        <begin position="12"/>
        <end position="32"/>
    </location>
</feature>
<keyword evidence="1" id="KW-0472">Membrane</keyword>
<evidence type="ECO:0000313" key="2">
    <source>
        <dbReference type="EMBL" id="RLQ81179.1"/>
    </source>
</evidence>
<sequence length="225" mass="23457">MNSVTDLLEITGLALVITLSPVPVTGQLLLVLNNRKQWTSAAFATGWAIALLIVCGLAATGAALLLPRIFDVDWRELAPITLLVGIGLVVGGVVLWRRPANATDAAPSRISRIFTGLGPAQGLFIGFGYGALRPKNFLTAIAAGLLIGANSSLWGGVALVLYFTILASASLAAPVLVYVLGGNRTRDGMHRLQQFLTRHGNRITGAALAVIGLIVGGFGLLRLVA</sequence>
<feature type="transmembrane region" description="Helical" evidence="1">
    <location>
        <begin position="160"/>
        <end position="182"/>
    </location>
</feature>
<dbReference type="Pfam" id="PF11139">
    <property type="entry name" value="SfLAP"/>
    <property type="match status" value="1"/>
</dbReference>
<feature type="transmembrane region" description="Helical" evidence="1">
    <location>
        <begin position="44"/>
        <end position="65"/>
    </location>
</feature>
<feature type="transmembrane region" description="Helical" evidence="1">
    <location>
        <begin position="77"/>
        <end position="96"/>
    </location>
</feature>
<keyword evidence="1" id="KW-1133">Transmembrane helix</keyword>
<dbReference type="InterPro" id="IPR021315">
    <property type="entry name" value="Gap/Sap"/>
</dbReference>
<evidence type="ECO:0000256" key="1">
    <source>
        <dbReference type="SAM" id="Phobius"/>
    </source>
</evidence>
<evidence type="ECO:0000313" key="3">
    <source>
        <dbReference type="Proteomes" id="UP000282460"/>
    </source>
</evidence>
<dbReference type="Proteomes" id="UP000282460">
    <property type="component" value="Unassembled WGS sequence"/>
</dbReference>
<organism evidence="2 3">
    <name type="scientific">Mycetocola zhadangensis</name>
    <dbReference type="NCBI Taxonomy" id="1164595"/>
    <lineage>
        <taxon>Bacteria</taxon>
        <taxon>Bacillati</taxon>
        <taxon>Actinomycetota</taxon>
        <taxon>Actinomycetes</taxon>
        <taxon>Micrococcales</taxon>
        <taxon>Microbacteriaceae</taxon>
        <taxon>Mycetocola</taxon>
    </lineage>
</organism>
<dbReference type="RefSeq" id="WP_121660652.1">
    <property type="nucleotide sequence ID" value="NZ_BMEK01000004.1"/>
</dbReference>
<feature type="transmembrane region" description="Helical" evidence="1">
    <location>
        <begin position="203"/>
        <end position="224"/>
    </location>
</feature>
<accession>A0A3L7ISQ6</accession>
<name>A0A3L7ISQ6_9MICO</name>
<gene>
    <name evidence="2" type="ORF">D9V28_15700</name>
</gene>
<evidence type="ECO:0008006" key="4">
    <source>
        <dbReference type="Google" id="ProtNLM"/>
    </source>
</evidence>
<keyword evidence="3" id="KW-1185">Reference proteome</keyword>
<protein>
    <recommendedName>
        <fullName evidence="4">GAP family protein</fullName>
    </recommendedName>
</protein>
<reference evidence="2 3" key="1">
    <citation type="submission" date="2018-10" db="EMBL/GenBank/DDBJ databases">
        <authorList>
            <person name="Li J."/>
        </authorList>
    </citation>
    <scope>NUCLEOTIDE SEQUENCE [LARGE SCALE GENOMIC DNA]</scope>
    <source>
        <strain evidence="2 3">ZD1-4</strain>
    </source>
</reference>
<dbReference type="OrthoDB" id="4753036at2"/>
<dbReference type="EMBL" id="RCWJ01000005">
    <property type="protein sequence ID" value="RLQ81179.1"/>
    <property type="molecule type" value="Genomic_DNA"/>
</dbReference>
<keyword evidence="1" id="KW-0812">Transmembrane</keyword>
<dbReference type="AlphaFoldDB" id="A0A3L7ISQ6"/>
<comment type="caution">
    <text evidence="2">The sequence shown here is derived from an EMBL/GenBank/DDBJ whole genome shotgun (WGS) entry which is preliminary data.</text>
</comment>